<keyword evidence="2" id="KW-1133">Transmembrane helix</keyword>
<proteinExistence type="predicted"/>
<dbReference type="SUPFAM" id="SSF50965">
    <property type="entry name" value="Galactose oxidase, central domain"/>
    <property type="match status" value="2"/>
</dbReference>
<evidence type="ECO:0000313" key="5">
    <source>
        <dbReference type="Proteomes" id="UP000799757"/>
    </source>
</evidence>
<dbReference type="InterPro" id="IPR015915">
    <property type="entry name" value="Kelch-typ_b-propeller"/>
</dbReference>
<dbReference type="EMBL" id="MU001778">
    <property type="protein sequence ID" value="KAF2798702.1"/>
    <property type="molecule type" value="Genomic_DNA"/>
</dbReference>
<sequence>MKISVSPLAIITVAFSVLLQHGTAQISLTVDLDDLDPLKECNRRDVKLVESNNKVYMYGGETWVKNGTSTPIIGVNHYLRIADFTSARNMNDSAILIAKDIPGQITIFGYGAFWSDSNKLYIVGGAVIADPYLTQEGKFIDTEWTVSRGGTVFIYDINADKWSSESAVQPDNGDDVTDSFCCGAFAWNAKQRKAYYYSGSNWGGARMSDPNATPYAVVRNSGDVTGNGNLLSFDTPAFKWTNQTTDNKLTTTWTESGQYVYLPGTESPSGGVGVIFGGNRVQSNTLESLRKVLVYDSGRGIWYSQLTTAEGDQFPPNRVNFCSVAASAPDNSSHNIYMYGGEAPGQTPDAFSDMWILSIPSFHWIPVGVNSVPRKGLSCTRVAERYMVTYSGLQGGWEVSSDGDQCDQENYGLRLFDLSSLEWQSRYNGPENSAYTVPSVVYKAVGGTEGGGATQTAPSAGFNTPGLESLFKKPATTSPASSPTSSTTSGGKSNVGAIAGGVIGGVALLAALIIGAWFLLKRRKARGAYTPAATSAQYEADGAPGQLSELHGNGQEGKPVYEIYGRVAGPSTQLPPQELYADNAFPPSQNVKVVNEGYT</sequence>
<keyword evidence="5" id="KW-1185">Reference proteome</keyword>
<name>A0A6A6XQN6_9PLEO</name>
<dbReference type="AlphaFoldDB" id="A0A6A6XQN6"/>
<dbReference type="Gene3D" id="2.120.10.80">
    <property type="entry name" value="Kelch-type beta propeller"/>
    <property type="match status" value="1"/>
</dbReference>
<reference evidence="4" key="1">
    <citation type="journal article" date="2020" name="Stud. Mycol.">
        <title>101 Dothideomycetes genomes: a test case for predicting lifestyles and emergence of pathogens.</title>
        <authorList>
            <person name="Haridas S."/>
            <person name="Albert R."/>
            <person name="Binder M."/>
            <person name="Bloem J."/>
            <person name="Labutti K."/>
            <person name="Salamov A."/>
            <person name="Andreopoulos B."/>
            <person name="Baker S."/>
            <person name="Barry K."/>
            <person name="Bills G."/>
            <person name="Bluhm B."/>
            <person name="Cannon C."/>
            <person name="Castanera R."/>
            <person name="Culley D."/>
            <person name="Daum C."/>
            <person name="Ezra D."/>
            <person name="Gonzalez J."/>
            <person name="Henrissat B."/>
            <person name="Kuo A."/>
            <person name="Liang C."/>
            <person name="Lipzen A."/>
            <person name="Lutzoni F."/>
            <person name="Magnuson J."/>
            <person name="Mondo S."/>
            <person name="Nolan M."/>
            <person name="Ohm R."/>
            <person name="Pangilinan J."/>
            <person name="Park H.-J."/>
            <person name="Ramirez L."/>
            <person name="Alfaro M."/>
            <person name="Sun H."/>
            <person name="Tritt A."/>
            <person name="Yoshinaga Y."/>
            <person name="Zwiers L.-H."/>
            <person name="Turgeon B."/>
            <person name="Goodwin S."/>
            <person name="Spatafora J."/>
            <person name="Crous P."/>
            <person name="Grigoriev I."/>
        </authorList>
    </citation>
    <scope>NUCLEOTIDE SEQUENCE</scope>
    <source>
        <strain evidence="4">CBS 109.77</strain>
    </source>
</reference>
<dbReference type="Gene3D" id="1.20.5.510">
    <property type="entry name" value="Single helix bin"/>
    <property type="match status" value="1"/>
</dbReference>
<protein>
    <recommendedName>
        <fullName evidence="6">Kelch repeat protein</fullName>
    </recommendedName>
</protein>
<keyword evidence="2" id="KW-0472">Membrane</keyword>
<feature type="compositionally biased region" description="Low complexity" evidence="1">
    <location>
        <begin position="472"/>
        <end position="493"/>
    </location>
</feature>
<accession>A0A6A6XQN6</accession>
<gene>
    <name evidence="4" type="ORF">K505DRAFT_295976</name>
</gene>
<feature type="signal peptide" evidence="3">
    <location>
        <begin position="1"/>
        <end position="24"/>
    </location>
</feature>
<feature type="transmembrane region" description="Helical" evidence="2">
    <location>
        <begin position="495"/>
        <end position="520"/>
    </location>
</feature>
<evidence type="ECO:0000256" key="3">
    <source>
        <dbReference type="SAM" id="SignalP"/>
    </source>
</evidence>
<dbReference type="OrthoDB" id="10251809at2759"/>
<keyword evidence="2" id="KW-0812">Transmembrane</keyword>
<keyword evidence="3" id="KW-0732">Signal</keyword>
<dbReference type="InterPro" id="IPR011043">
    <property type="entry name" value="Gal_Oxase/kelch_b-propeller"/>
</dbReference>
<feature type="chain" id="PRO_5025690555" description="Kelch repeat protein" evidence="3">
    <location>
        <begin position="25"/>
        <end position="599"/>
    </location>
</feature>
<evidence type="ECO:0000313" key="4">
    <source>
        <dbReference type="EMBL" id="KAF2798702.1"/>
    </source>
</evidence>
<evidence type="ECO:0000256" key="1">
    <source>
        <dbReference type="SAM" id="MobiDB-lite"/>
    </source>
</evidence>
<organism evidence="4 5">
    <name type="scientific">Melanomma pulvis-pyrius CBS 109.77</name>
    <dbReference type="NCBI Taxonomy" id="1314802"/>
    <lineage>
        <taxon>Eukaryota</taxon>
        <taxon>Fungi</taxon>
        <taxon>Dikarya</taxon>
        <taxon>Ascomycota</taxon>
        <taxon>Pezizomycotina</taxon>
        <taxon>Dothideomycetes</taxon>
        <taxon>Pleosporomycetidae</taxon>
        <taxon>Pleosporales</taxon>
        <taxon>Melanommataceae</taxon>
        <taxon>Melanomma</taxon>
    </lineage>
</organism>
<evidence type="ECO:0008006" key="6">
    <source>
        <dbReference type="Google" id="ProtNLM"/>
    </source>
</evidence>
<dbReference type="Proteomes" id="UP000799757">
    <property type="component" value="Unassembled WGS sequence"/>
</dbReference>
<evidence type="ECO:0000256" key="2">
    <source>
        <dbReference type="SAM" id="Phobius"/>
    </source>
</evidence>
<feature type="region of interest" description="Disordered" evidence="1">
    <location>
        <begin position="452"/>
        <end position="493"/>
    </location>
</feature>